<comment type="caution">
    <text evidence="1">The sequence shown here is derived from an EMBL/GenBank/DDBJ whole genome shotgun (WGS) entry which is preliminary data.</text>
</comment>
<reference evidence="1" key="1">
    <citation type="submission" date="2021-11" db="EMBL/GenBank/DDBJ databases">
        <title>Streptomyces corallinus and Kineosporia corallina sp. nov., two new coral-derived marine actinobacteria.</title>
        <authorList>
            <person name="Buangrab K."/>
            <person name="Sutthacheep M."/>
            <person name="Yeemin T."/>
            <person name="Harunari E."/>
            <person name="Igarashi Y."/>
            <person name="Sripreechasak P."/>
            <person name="Kanchanasin P."/>
            <person name="Tanasupawat S."/>
            <person name="Phongsopitanun W."/>
        </authorList>
    </citation>
    <scope>NUCLEOTIDE SEQUENCE</scope>
    <source>
        <strain evidence="1">JCM 31032</strain>
    </source>
</reference>
<evidence type="ECO:0000313" key="2">
    <source>
        <dbReference type="Proteomes" id="UP001138997"/>
    </source>
</evidence>
<gene>
    <name evidence="1" type="ORF">LR394_36785</name>
</gene>
<dbReference type="Proteomes" id="UP001138997">
    <property type="component" value="Unassembled WGS sequence"/>
</dbReference>
<proteinExistence type="predicted"/>
<sequence length="131" mass="14805">MTDPAFTSVSFETEGDPVRAVFRWAGELNPQETTTFSIWIKCTPDPDRNALLSTEITPDGTIRTYRHQFKPRDDRDCGRVVEQTDGRLVAEFPRAVVAEYGPTFSWWALLQVGNDDVDTYSLEKSSVTLAE</sequence>
<dbReference type="EMBL" id="JAJOMB010000030">
    <property type="protein sequence ID" value="MCD5316468.1"/>
    <property type="molecule type" value="Genomic_DNA"/>
</dbReference>
<organism evidence="1 2">
    <name type="scientific">Kineosporia babensis</name>
    <dbReference type="NCBI Taxonomy" id="499548"/>
    <lineage>
        <taxon>Bacteria</taxon>
        <taxon>Bacillati</taxon>
        <taxon>Actinomycetota</taxon>
        <taxon>Actinomycetes</taxon>
        <taxon>Kineosporiales</taxon>
        <taxon>Kineosporiaceae</taxon>
        <taxon>Kineosporia</taxon>
    </lineage>
</organism>
<keyword evidence="2" id="KW-1185">Reference proteome</keyword>
<protein>
    <submittedName>
        <fullName evidence="1">Uncharacterized protein</fullName>
    </submittedName>
</protein>
<dbReference type="RefSeq" id="WP_231449319.1">
    <property type="nucleotide sequence ID" value="NZ_JAJOMB010000030.1"/>
</dbReference>
<dbReference type="AlphaFoldDB" id="A0A9X1T468"/>
<evidence type="ECO:0000313" key="1">
    <source>
        <dbReference type="EMBL" id="MCD5316468.1"/>
    </source>
</evidence>
<name>A0A9X1T468_9ACTN</name>
<accession>A0A9X1T468</accession>